<sequence length="136" mass="14960">MAFHWAGGMSSRLRMICAIVSGHESGSCGAKPMEGDGLCRVSVAIRSPDDCDLTGHIVLDRAGQRGCLYFFSLSKRDLLLTYFAIMSAKTEFDTANEKKIMRDVSTEPAVVPASVRQRREGRRRTRTYRPASADGA</sequence>
<feature type="region of interest" description="Disordered" evidence="1">
    <location>
        <begin position="107"/>
        <end position="136"/>
    </location>
</feature>
<dbReference type="AlphaFoldDB" id="A0A6L3MWC2"/>
<accession>A0A6L3MWC2</accession>
<dbReference type="Proteomes" id="UP000473470">
    <property type="component" value="Unassembled WGS sequence"/>
</dbReference>
<evidence type="ECO:0000313" key="3">
    <source>
        <dbReference type="Proteomes" id="UP000473470"/>
    </source>
</evidence>
<organism evidence="2 3">
    <name type="scientific">Burkholderia stagnalis</name>
    <dbReference type="NCBI Taxonomy" id="1503054"/>
    <lineage>
        <taxon>Bacteria</taxon>
        <taxon>Pseudomonadati</taxon>
        <taxon>Pseudomonadota</taxon>
        <taxon>Betaproteobacteria</taxon>
        <taxon>Burkholderiales</taxon>
        <taxon>Burkholderiaceae</taxon>
        <taxon>Burkholderia</taxon>
        <taxon>Burkholderia cepacia complex</taxon>
    </lineage>
</organism>
<proteinExistence type="predicted"/>
<comment type="caution">
    <text evidence="2">The sequence shown here is derived from an EMBL/GenBank/DDBJ whole genome shotgun (WGS) entry which is preliminary data.</text>
</comment>
<protein>
    <submittedName>
        <fullName evidence="2">Uncharacterized protein</fullName>
    </submittedName>
</protein>
<evidence type="ECO:0000256" key="1">
    <source>
        <dbReference type="SAM" id="MobiDB-lite"/>
    </source>
</evidence>
<name>A0A6L3MWC2_9BURK</name>
<dbReference type="RefSeq" id="WP_150999037.1">
    <property type="nucleotide sequence ID" value="NZ_CABVPM010000025.1"/>
</dbReference>
<reference evidence="2 3" key="1">
    <citation type="submission" date="2019-09" db="EMBL/GenBank/DDBJ databases">
        <title>Draft genome sequences of 48 bacterial type strains from the CCUG.</title>
        <authorList>
            <person name="Tunovic T."/>
            <person name="Pineiro-Iglesias B."/>
            <person name="Unosson C."/>
            <person name="Inganas E."/>
            <person name="Ohlen M."/>
            <person name="Cardew S."/>
            <person name="Jensie-Markopoulos S."/>
            <person name="Salva-Serra F."/>
            <person name="Jaen-Luchoro D."/>
            <person name="Karlsson R."/>
            <person name="Svensson-Stadler L."/>
            <person name="Chun J."/>
            <person name="Moore E."/>
        </authorList>
    </citation>
    <scope>NUCLEOTIDE SEQUENCE [LARGE SCALE GENOMIC DNA]</scope>
    <source>
        <strain evidence="2 3">CCUG 65686</strain>
    </source>
</reference>
<dbReference type="EMBL" id="VZOK01000030">
    <property type="protein sequence ID" value="KAB0636224.1"/>
    <property type="molecule type" value="Genomic_DNA"/>
</dbReference>
<evidence type="ECO:0000313" key="2">
    <source>
        <dbReference type="EMBL" id="KAB0636224.1"/>
    </source>
</evidence>
<gene>
    <name evidence="2" type="ORF">F7R25_20415</name>
</gene>